<dbReference type="AlphaFoldDB" id="A0A921JDJ1"/>
<sequence length="69" mass="6895">MSVLAVMVASPALAQGFEAGSPARAPAPTLQGQKAWDFLAPAPARNAGEGIVTEAAAARAREAGPRPAK</sequence>
<proteinExistence type="predicted"/>
<comment type="caution">
    <text evidence="1">The sequence shown here is derived from an EMBL/GenBank/DDBJ whole genome shotgun (WGS) entry which is preliminary data.</text>
</comment>
<evidence type="ECO:0000313" key="1">
    <source>
        <dbReference type="EMBL" id="HJE22149.1"/>
    </source>
</evidence>
<reference evidence="1" key="2">
    <citation type="submission" date="2021-09" db="EMBL/GenBank/DDBJ databases">
        <authorList>
            <person name="Gilroy R."/>
        </authorList>
    </citation>
    <scope>NUCLEOTIDE SEQUENCE</scope>
    <source>
        <strain evidence="1">316</strain>
    </source>
</reference>
<accession>A0A921JDJ1</accession>
<protein>
    <submittedName>
        <fullName evidence="1">Uncharacterized protein</fullName>
    </submittedName>
</protein>
<gene>
    <name evidence="1" type="ORF">K8W01_00625</name>
</gene>
<dbReference type="EMBL" id="DYYG01000003">
    <property type="protein sequence ID" value="HJE22149.1"/>
    <property type="molecule type" value="Genomic_DNA"/>
</dbReference>
<reference evidence="1" key="1">
    <citation type="journal article" date="2021" name="PeerJ">
        <title>Extensive microbial diversity within the chicken gut microbiome revealed by metagenomics and culture.</title>
        <authorList>
            <person name="Gilroy R."/>
            <person name="Ravi A."/>
            <person name="Getino M."/>
            <person name="Pursley I."/>
            <person name="Horton D.L."/>
            <person name="Alikhan N.F."/>
            <person name="Baker D."/>
            <person name="Gharbi K."/>
            <person name="Hall N."/>
            <person name="Watson M."/>
            <person name="Adriaenssens E.M."/>
            <person name="Foster-Nyarko E."/>
            <person name="Jarju S."/>
            <person name="Secka A."/>
            <person name="Antonio M."/>
            <person name="Oren A."/>
            <person name="Chaudhuri R.R."/>
            <person name="La Ragione R."/>
            <person name="Hildebrand F."/>
            <person name="Pallen M.J."/>
        </authorList>
    </citation>
    <scope>NUCLEOTIDE SEQUENCE</scope>
    <source>
        <strain evidence="1">316</strain>
    </source>
</reference>
<dbReference type="Proteomes" id="UP000742631">
    <property type="component" value="Unassembled WGS sequence"/>
</dbReference>
<organism evidence="1 2">
    <name type="scientific">Methylorubrum populi</name>
    <dbReference type="NCBI Taxonomy" id="223967"/>
    <lineage>
        <taxon>Bacteria</taxon>
        <taxon>Pseudomonadati</taxon>
        <taxon>Pseudomonadota</taxon>
        <taxon>Alphaproteobacteria</taxon>
        <taxon>Hyphomicrobiales</taxon>
        <taxon>Methylobacteriaceae</taxon>
        <taxon>Methylorubrum</taxon>
    </lineage>
</organism>
<name>A0A921JDJ1_9HYPH</name>
<evidence type="ECO:0000313" key="2">
    <source>
        <dbReference type="Proteomes" id="UP000742631"/>
    </source>
</evidence>